<proteinExistence type="predicted"/>
<sequence length="315" mass="37092">MVSLSQQKQTIMGTPEFLDLIINQSSQQTFDEAAKFAEKNSQELYQELDESSTVSSQTKNVSSQEMIKMIREINSNKPIQSFVISQQKEKTLSQESTISDAHINRIEEFSFSQSQTNKSMTMKNFNENDQNDYDTPFTKLSELYYSDHDLEYKRRMEIFFSSSNRNNDKVMNPIGHLPINHRPTSVCTIDTKSSKFDYDTDSFFGSDNQTTYDLYENPTYANSEFTDVKHSKRKNASNKEKKSTKSFNNRQQFLRDRRERNRLAALKLRRKQKENYNKLMLEEKSLKSRNRFLKDSIVKMQQETKIYIEKLLGFK</sequence>
<keyword evidence="2" id="KW-1185">Reference proteome</keyword>
<dbReference type="RefSeq" id="XP_027199381.1">
    <property type="nucleotide sequence ID" value="XM_027343580.1"/>
</dbReference>
<evidence type="ECO:0000256" key="1">
    <source>
        <dbReference type="SAM" id="MobiDB-lite"/>
    </source>
</evidence>
<reference evidence="3" key="1">
    <citation type="submission" date="2025-08" db="UniProtKB">
        <authorList>
            <consortium name="RefSeq"/>
        </authorList>
    </citation>
    <scope>IDENTIFICATION</scope>
    <source>
        <strain evidence="3">Airmid</strain>
    </source>
</reference>
<gene>
    <name evidence="3" type="primary">LOC113793532</name>
</gene>
<dbReference type="AlphaFoldDB" id="A0A6P6Y2S9"/>
<dbReference type="Proteomes" id="UP000515146">
    <property type="component" value="Unplaced"/>
</dbReference>
<dbReference type="InParanoid" id="A0A6P6Y2S9"/>
<organism evidence="2 3">
    <name type="scientific">Dermatophagoides pteronyssinus</name>
    <name type="common">European house dust mite</name>
    <dbReference type="NCBI Taxonomy" id="6956"/>
    <lineage>
        <taxon>Eukaryota</taxon>
        <taxon>Metazoa</taxon>
        <taxon>Ecdysozoa</taxon>
        <taxon>Arthropoda</taxon>
        <taxon>Chelicerata</taxon>
        <taxon>Arachnida</taxon>
        <taxon>Acari</taxon>
        <taxon>Acariformes</taxon>
        <taxon>Sarcoptiformes</taxon>
        <taxon>Astigmata</taxon>
        <taxon>Psoroptidia</taxon>
        <taxon>Analgoidea</taxon>
        <taxon>Pyroglyphidae</taxon>
        <taxon>Dermatophagoidinae</taxon>
        <taxon>Dermatophagoides</taxon>
    </lineage>
</organism>
<dbReference type="Gene3D" id="1.20.5.170">
    <property type="match status" value="1"/>
</dbReference>
<evidence type="ECO:0000313" key="3">
    <source>
        <dbReference type="RefSeq" id="XP_027199381.1"/>
    </source>
</evidence>
<name>A0A6P6Y2S9_DERPT</name>
<dbReference type="SUPFAM" id="SSF57959">
    <property type="entry name" value="Leucine zipper domain"/>
    <property type="match status" value="1"/>
</dbReference>
<dbReference type="KEGG" id="dpte:113793532"/>
<accession>A0A6P6Y2S9</accession>
<dbReference type="OrthoDB" id="10621742at2759"/>
<protein>
    <submittedName>
        <fullName evidence="3">Uncharacterized protein LOC113793532</fullName>
    </submittedName>
</protein>
<feature type="region of interest" description="Disordered" evidence="1">
    <location>
        <begin position="228"/>
        <end position="259"/>
    </location>
</feature>
<dbReference type="GO" id="GO:0003700">
    <property type="term" value="F:DNA-binding transcription factor activity"/>
    <property type="evidence" value="ECO:0007669"/>
    <property type="project" value="InterPro"/>
</dbReference>
<evidence type="ECO:0000313" key="2">
    <source>
        <dbReference type="Proteomes" id="UP000515146"/>
    </source>
</evidence>
<dbReference type="InterPro" id="IPR046347">
    <property type="entry name" value="bZIP_sf"/>
</dbReference>